<evidence type="ECO:0000313" key="1">
    <source>
        <dbReference type="EMBL" id="VAW01715.1"/>
    </source>
</evidence>
<organism evidence="1">
    <name type="scientific">hydrothermal vent metagenome</name>
    <dbReference type="NCBI Taxonomy" id="652676"/>
    <lineage>
        <taxon>unclassified sequences</taxon>
        <taxon>metagenomes</taxon>
        <taxon>ecological metagenomes</taxon>
    </lineage>
</organism>
<name>A0A3B0S5S9_9ZZZZ</name>
<accession>A0A3B0S5S9</accession>
<proteinExistence type="predicted"/>
<protein>
    <recommendedName>
        <fullName evidence="2">Alginate export domain-containing protein</fullName>
    </recommendedName>
</protein>
<sequence>MIRRLNDARFSSVFFVTALFPSIALAAPADADQETAADVFKPYADLRYRLETVDQDGLSRDATASTLRIKVGIETAEWNGFSAKVEGEAIANVGKEKFNDTLNGLTQFPVVADPEDVVLNQAYVRWRHDGIVDAKAGRQIINLDNQRWIGSVGWRQNDQTMDAALVTVTPARDFSATYGYSWRVQRIFGPDSPRGTFRNNDIHMIRASYGAPVIGNITAYAYLLDIPNAPAASSQTYGVRLAGNQDLGGAKLLYVAEYARQSSYGTNPASFRHDYLLLEPGIAVGPVTVKLGLERLEGDGTTALQTPLATLHKFNGWADKFLNTPANGLRDIYGDVMVKPKGPKWLKGTTFRALYHNYKSTRGNLDYGQEWNFLIARSFGRHVSVSLKYADYNSDGFATDTQKFWFSTQLKF</sequence>
<dbReference type="EMBL" id="UOEF01000332">
    <property type="protein sequence ID" value="VAW01715.1"/>
    <property type="molecule type" value="Genomic_DNA"/>
</dbReference>
<dbReference type="InterPro" id="IPR023614">
    <property type="entry name" value="Porin_dom_sf"/>
</dbReference>
<dbReference type="SUPFAM" id="SSF56935">
    <property type="entry name" value="Porins"/>
    <property type="match status" value="1"/>
</dbReference>
<dbReference type="Gene3D" id="2.40.160.10">
    <property type="entry name" value="Porin"/>
    <property type="match status" value="1"/>
</dbReference>
<reference evidence="1" key="1">
    <citation type="submission" date="2018-06" db="EMBL/GenBank/DDBJ databases">
        <authorList>
            <person name="Zhirakovskaya E."/>
        </authorList>
    </citation>
    <scope>NUCLEOTIDE SEQUENCE</scope>
</reference>
<evidence type="ECO:0008006" key="2">
    <source>
        <dbReference type="Google" id="ProtNLM"/>
    </source>
</evidence>
<dbReference type="AlphaFoldDB" id="A0A3B0S5S9"/>
<gene>
    <name evidence="1" type="ORF">MNBD_ALPHA04-19</name>
</gene>